<keyword evidence="7" id="KW-1185">Reference proteome</keyword>
<evidence type="ECO:0000256" key="3">
    <source>
        <dbReference type="ARBA" id="ARBA00022737"/>
    </source>
</evidence>
<dbReference type="PROSITE" id="PS50222">
    <property type="entry name" value="EF_HAND_2"/>
    <property type="match status" value="3"/>
</dbReference>
<dbReference type="Gene3D" id="1.10.238.10">
    <property type="entry name" value="EF-hand"/>
    <property type="match status" value="1"/>
</dbReference>
<dbReference type="OrthoDB" id="26525at2759"/>
<dbReference type="SMART" id="SM00054">
    <property type="entry name" value="EFh"/>
    <property type="match status" value="3"/>
</dbReference>
<dbReference type="CDD" id="cd00051">
    <property type="entry name" value="EFh"/>
    <property type="match status" value="1"/>
</dbReference>
<accession>A0A067BG90</accession>
<feature type="domain" description="EF-hand" evidence="5">
    <location>
        <begin position="8"/>
        <end position="43"/>
    </location>
</feature>
<evidence type="ECO:0000313" key="6">
    <source>
        <dbReference type="EMBL" id="KDO15730.1"/>
    </source>
</evidence>
<dbReference type="Pfam" id="PF13499">
    <property type="entry name" value="EF-hand_7"/>
    <property type="match status" value="1"/>
</dbReference>
<name>A0A067BG90_SAPPC</name>
<keyword evidence="4" id="KW-0106">Calcium</keyword>
<comment type="similarity">
    <text evidence="1">Belongs to the centrin family.</text>
</comment>
<dbReference type="GO" id="GO:0005509">
    <property type="term" value="F:calcium ion binding"/>
    <property type="evidence" value="ECO:0007669"/>
    <property type="project" value="InterPro"/>
</dbReference>
<dbReference type="GeneID" id="24140249"/>
<dbReference type="PROSITE" id="PS00018">
    <property type="entry name" value="EF_HAND_1"/>
    <property type="match status" value="2"/>
</dbReference>
<reference evidence="6 7" key="1">
    <citation type="journal article" date="2013" name="PLoS Genet.">
        <title>Distinctive expansion of potential virulence genes in the genome of the oomycete fish pathogen Saprolegnia parasitica.</title>
        <authorList>
            <person name="Jiang R.H."/>
            <person name="de Bruijn I."/>
            <person name="Haas B.J."/>
            <person name="Belmonte R."/>
            <person name="Lobach L."/>
            <person name="Christie J."/>
            <person name="van den Ackerveken G."/>
            <person name="Bottin A."/>
            <person name="Bulone V."/>
            <person name="Diaz-Moreno S.M."/>
            <person name="Dumas B."/>
            <person name="Fan L."/>
            <person name="Gaulin E."/>
            <person name="Govers F."/>
            <person name="Grenville-Briggs L.J."/>
            <person name="Horner N.R."/>
            <person name="Levin J.Z."/>
            <person name="Mammella M."/>
            <person name="Meijer H.J."/>
            <person name="Morris P."/>
            <person name="Nusbaum C."/>
            <person name="Oome S."/>
            <person name="Phillips A.J."/>
            <person name="van Rooyen D."/>
            <person name="Rzeszutek E."/>
            <person name="Saraiva M."/>
            <person name="Secombes C.J."/>
            <person name="Seidl M.F."/>
            <person name="Snel B."/>
            <person name="Stassen J.H."/>
            <person name="Sykes S."/>
            <person name="Tripathy S."/>
            <person name="van den Berg H."/>
            <person name="Vega-Arreguin J.C."/>
            <person name="Wawra S."/>
            <person name="Young S.K."/>
            <person name="Zeng Q."/>
            <person name="Dieguez-Uribeondo J."/>
            <person name="Russ C."/>
            <person name="Tyler B.M."/>
            <person name="van West P."/>
        </authorList>
    </citation>
    <scope>NUCLEOTIDE SEQUENCE [LARGE SCALE GENOMIC DNA]</scope>
    <source>
        <strain evidence="6 7">CBS 223.65</strain>
    </source>
</reference>
<dbReference type="AlphaFoldDB" id="A0A067BG90"/>
<protein>
    <recommendedName>
        <fullName evidence="2">Calmodulin</fullName>
    </recommendedName>
</protein>
<dbReference type="KEGG" id="spar:SPRG_18727"/>
<dbReference type="InterPro" id="IPR050230">
    <property type="entry name" value="CALM/Myosin/TropC-like"/>
</dbReference>
<keyword evidence="3" id="KW-0677">Repeat</keyword>
<dbReference type="FunFam" id="1.10.238.10:FF:000178">
    <property type="entry name" value="Calmodulin-2 A"/>
    <property type="match status" value="1"/>
</dbReference>
<organism evidence="6 7">
    <name type="scientific">Saprolegnia parasitica (strain CBS 223.65)</name>
    <dbReference type="NCBI Taxonomy" id="695850"/>
    <lineage>
        <taxon>Eukaryota</taxon>
        <taxon>Sar</taxon>
        <taxon>Stramenopiles</taxon>
        <taxon>Oomycota</taxon>
        <taxon>Saprolegniomycetes</taxon>
        <taxon>Saprolegniales</taxon>
        <taxon>Saprolegniaceae</taxon>
        <taxon>Saprolegnia</taxon>
    </lineage>
</organism>
<feature type="domain" description="EF-hand" evidence="5">
    <location>
        <begin position="119"/>
        <end position="151"/>
    </location>
</feature>
<dbReference type="RefSeq" id="XP_012213561.1">
    <property type="nucleotide sequence ID" value="XM_012358171.1"/>
</dbReference>
<evidence type="ECO:0000313" key="7">
    <source>
        <dbReference type="Proteomes" id="UP000030745"/>
    </source>
</evidence>
<evidence type="ECO:0000259" key="5">
    <source>
        <dbReference type="PROSITE" id="PS50222"/>
    </source>
</evidence>
<dbReference type="GO" id="GO:0016460">
    <property type="term" value="C:myosin II complex"/>
    <property type="evidence" value="ECO:0007669"/>
    <property type="project" value="TreeGrafter"/>
</dbReference>
<dbReference type="PANTHER" id="PTHR23048:SF0">
    <property type="entry name" value="CALMODULIN LIKE 3"/>
    <property type="match status" value="1"/>
</dbReference>
<dbReference type="OMA" id="QYINAFK"/>
<dbReference type="InterPro" id="IPR002048">
    <property type="entry name" value="EF_hand_dom"/>
</dbReference>
<evidence type="ECO:0000256" key="4">
    <source>
        <dbReference type="ARBA" id="ARBA00022837"/>
    </source>
</evidence>
<dbReference type="Proteomes" id="UP000030745">
    <property type="component" value="Unassembled WGS sequence"/>
</dbReference>
<evidence type="ECO:0000256" key="1">
    <source>
        <dbReference type="ARBA" id="ARBA00005253"/>
    </source>
</evidence>
<gene>
    <name evidence="6" type="ORF">SPRG_18727</name>
</gene>
<proteinExistence type="inferred from homology"/>
<dbReference type="VEuPathDB" id="FungiDB:SPRG_18727"/>
<feature type="domain" description="EF-hand" evidence="5">
    <location>
        <begin position="44"/>
        <end position="79"/>
    </location>
</feature>
<dbReference type="InterPro" id="IPR018247">
    <property type="entry name" value="EF_Hand_1_Ca_BS"/>
</dbReference>
<dbReference type="STRING" id="695850.A0A067BG90"/>
<evidence type="ECO:0000256" key="2">
    <source>
        <dbReference type="ARBA" id="ARBA00020786"/>
    </source>
</evidence>
<sequence length="151" mass="17097">MTQELSETEITEFREIFNLVDRDRGGSITKVELGELMDTLGINTSPEEIDLMINEIDQDSNGEIDFDEFVAVMSRKVNATYSADQVKASFKMFENPSTPGCIRVERLVSALTTYGSDKISEEQARELICQLEPDSNGLVNYEEYVNMMMTK</sequence>
<dbReference type="SUPFAM" id="SSF47473">
    <property type="entry name" value="EF-hand"/>
    <property type="match status" value="1"/>
</dbReference>
<dbReference type="PANTHER" id="PTHR23048">
    <property type="entry name" value="MYOSIN LIGHT CHAIN 1, 3"/>
    <property type="match status" value="1"/>
</dbReference>
<dbReference type="EMBL" id="KK584603">
    <property type="protein sequence ID" value="KDO15730.1"/>
    <property type="molecule type" value="Genomic_DNA"/>
</dbReference>
<dbReference type="InterPro" id="IPR011992">
    <property type="entry name" value="EF-hand-dom_pair"/>
</dbReference>